<dbReference type="EMBL" id="CP050292">
    <property type="protein sequence ID" value="QND70133.1"/>
    <property type="molecule type" value="Genomic_DNA"/>
</dbReference>
<feature type="chain" id="PRO_5028827139" evidence="1">
    <location>
        <begin position="26"/>
        <end position="167"/>
    </location>
</feature>
<dbReference type="Proteomes" id="UP000515291">
    <property type="component" value="Chromosome"/>
</dbReference>
<reference evidence="3" key="1">
    <citation type="journal article" date="2020" name="Mol. Plant Microbe">
        <title>Rhizobial microsymbionts of the narrowly endemic Oxytropis species growing in Kamchatka are characterized by significant genetic diversity and possess a set of genes that are associated with T3SS and T6SS secretion systems and can affect the development of symbiosis.</title>
        <authorList>
            <person name="Safronova V."/>
            <person name="Guro P."/>
            <person name="Sazanova A."/>
            <person name="Kuznetsova I."/>
            <person name="Belimov A."/>
            <person name="Yakubov V."/>
            <person name="Chirak E."/>
            <person name="Afonin A."/>
            <person name="Gogolev Y."/>
            <person name="Andronov E."/>
            <person name="Tikhonovich I."/>
        </authorList>
    </citation>
    <scope>NUCLEOTIDE SEQUENCE [LARGE SCALE GENOMIC DNA]</scope>
    <source>
        <strain evidence="3">581</strain>
    </source>
</reference>
<dbReference type="InterPro" id="IPR021698">
    <property type="entry name" value="DUF3280"/>
</dbReference>
<keyword evidence="1" id="KW-0732">Signal</keyword>
<sequence>MRRGQVLWLLCGAVALLGAPAPAAAAGQLAVAVADFDYSDTSGEEADQSAQHRDRMTIFATLLRDGLAQRDYRVVRPACPQPACTAISMAPDDLVAAARRDGARYLVYGGIRKMSTLVQWGEVQLFDVEREQLVMRRAVTFRGDTDTAFRRAADFVSETVKDAMAGR</sequence>
<gene>
    <name evidence="2" type="ORF">HB776_01935</name>
</gene>
<dbReference type="SUPFAM" id="SSF52964">
    <property type="entry name" value="TolB, N-terminal domain"/>
    <property type="match status" value="1"/>
</dbReference>
<feature type="signal peptide" evidence="1">
    <location>
        <begin position="1"/>
        <end position="25"/>
    </location>
</feature>
<name>A0A7G6TTQ1_9BRAD</name>
<organism evidence="2 3">
    <name type="scientific">Tardiphaga robiniae</name>
    <dbReference type="NCBI Taxonomy" id="943830"/>
    <lineage>
        <taxon>Bacteria</taxon>
        <taxon>Pseudomonadati</taxon>
        <taxon>Pseudomonadota</taxon>
        <taxon>Alphaproteobacteria</taxon>
        <taxon>Hyphomicrobiales</taxon>
        <taxon>Nitrobacteraceae</taxon>
        <taxon>Tardiphaga</taxon>
    </lineage>
</organism>
<dbReference type="Pfam" id="PF11684">
    <property type="entry name" value="DUF3280"/>
    <property type="match status" value="1"/>
</dbReference>
<proteinExistence type="predicted"/>
<accession>A0A7G6TTQ1</accession>
<evidence type="ECO:0000313" key="3">
    <source>
        <dbReference type="Proteomes" id="UP000515291"/>
    </source>
</evidence>
<dbReference type="AlphaFoldDB" id="A0A7G6TTQ1"/>
<evidence type="ECO:0000313" key="2">
    <source>
        <dbReference type="EMBL" id="QND70133.1"/>
    </source>
</evidence>
<protein>
    <submittedName>
        <fullName evidence="2">DUF2380 domain-containing protein</fullName>
    </submittedName>
</protein>
<dbReference type="KEGG" id="trb:HB776_01935"/>
<evidence type="ECO:0000256" key="1">
    <source>
        <dbReference type="SAM" id="SignalP"/>
    </source>
</evidence>
<dbReference type="RefSeq" id="WP_120289012.1">
    <property type="nucleotide sequence ID" value="NZ_CP050292.1"/>
</dbReference>